<dbReference type="CDD" id="cd19696">
    <property type="entry name" value="bHLH-PAS_AhR_like"/>
    <property type="match status" value="1"/>
</dbReference>
<dbReference type="GeneTree" id="ENSGT00940000154486"/>
<dbReference type="AlphaFoldDB" id="A0A667WN93"/>
<dbReference type="SMART" id="SM00091">
    <property type="entry name" value="PAS"/>
    <property type="match status" value="2"/>
</dbReference>
<dbReference type="GO" id="GO:0046983">
    <property type="term" value="F:protein dimerization activity"/>
    <property type="evidence" value="ECO:0007669"/>
    <property type="project" value="InterPro"/>
</dbReference>
<feature type="region of interest" description="Disordered" evidence="8">
    <location>
        <begin position="408"/>
        <end position="437"/>
    </location>
</feature>
<dbReference type="InterPro" id="IPR039091">
    <property type="entry name" value="AHR/AHRR"/>
</dbReference>
<dbReference type="GO" id="GO:0004879">
    <property type="term" value="F:nuclear receptor activity"/>
    <property type="evidence" value="ECO:0007669"/>
    <property type="project" value="TreeGrafter"/>
</dbReference>
<keyword evidence="2" id="KW-0677">Repeat</keyword>
<reference evidence="10" key="3">
    <citation type="submission" date="2025-09" db="UniProtKB">
        <authorList>
            <consortium name="Ensembl"/>
        </authorList>
    </citation>
    <scope>IDENTIFICATION</scope>
</reference>
<dbReference type="GO" id="GO:0034751">
    <property type="term" value="C:aryl hydrocarbon receptor complex"/>
    <property type="evidence" value="ECO:0007669"/>
    <property type="project" value="TreeGrafter"/>
</dbReference>
<dbReference type="InterPro" id="IPR001610">
    <property type="entry name" value="PAC"/>
</dbReference>
<feature type="region of interest" description="Disordered" evidence="8">
    <location>
        <begin position="455"/>
        <end position="480"/>
    </location>
</feature>
<keyword evidence="11" id="KW-1185">Reference proteome</keyword>
<dbReference type="InterPro" id="IPR036638">
    <property type="entry name" value="HLH_DNA-bd_sf"/>
</dbReference>
<keyword evidence="3" id="KW-0805">Transcription regulation</keyword>
<dbReference type="PANTHER" id="PTHR10649">
    <property type="entry name" value="ARYL HYDROCARBON RECEPTOR"/>
    <property type="match status" value="1"/>
</dbReference>
<dbReference type="PROSITE" id="PS50888">
    <property type="entry name" value="BHLH"/>
    <property type="match status" value="1"/>
</dbReference>
<feature type="compositionally biased region" description="Basic residues" evidence="8">
    <location>
        <begin position="416"/>
        <end position="425"/>
    </location>
</feature>
<dbReference type="CDD" id="cd00130">
    <property type="entry name" value="PAS"/>
    <property type="match status" value="1"/>
</dbReference>
<evidence type="ECO:0000313" key="10">
    <source>
        <dbReference type="Ensembl" id="ENSMMDP00005006860.1"/>
    </source>
</evidence>
<sequence>MGSALFYTGRSHFHLFRAKSNPSKRHRDRLNSELERLAGLLPFPADVTSGLDKLSILRLSVSFLRTKSFLSGETSQRARGHIEASGPLGGCVPEGELLLQALHGFVLVVTVDGLVFFCSHTVQDYLGFHQVRDSDSALISTDTRRLLNRSSSTISSTSSSCDELTTSCLVTCDPERLPPENSSLLERNFVCRFRCLLDSSSGFLALNVQGRLRFLLGQRRRRRAGYDESDPPPQLALFAVATPLQPPAILEIRTRNMIFRTKHKLDFTPTACDAKGKVVLGYTEAELRVRGSGYQFIHAADMLYCAENHVRMIKTGESGLTVFRLLTKDNRWKWVQANARLVYKNGKPDYIIATQRPLMEKRKIHKFVLHREEEGGEHLSKRSMHLPFTFATGEALLYQTSHPIHGFPGSLQAKAKGSRAKKGRLDKRSTDDLHPNSLLGALMSQDESVYVCQPDAEPKKSHPLTCNPDPTRSNNEKSSYDPLLATLDSLSLEGDETCSNSELLSALENLGLNAEDLEVLLLDERMIQVELDPDHVPTLSDLLTNNEIISYIHDSLESRTEVEEPGHGSGGPSPPTASSQSNTHQLLPCPTPPILATPLPNNRQLNQTSVVQMSQHVSTVHHEEAQPWLLPCKQQIPLGSQPETTKTEIHNSHWVAATETQRHHSDHTCHHHPQIGLKVAQLNGEHKHLSQLLESNQPWPLRQDQLLVQLESHQQLRQVGGKGDLVGADLLLPGYPDQINLMTNGPFIPNGHTAFTQTANINSTDYDIPNDVAMNGTAVPEVCNYQGPVAAMQQYQLLCHQKHRQQQQTQVPPSCLSQSAVQELEQLLALSQPQHNLPSLEAYSMFNTTITQDATHSKVRDTCRTFSSKQQNNKRSPDRKKHRGRNPLKEVPQAALIGSEFKVSMK</sequence>
<dbReference type="GO" id="GO:0006805">
    <property type="term" value="P:xenobiotic metabolic process"/>
    <property type="evidence" value="ECO:0007669"/>
    <property type="project" value="InterPro"/>
</dbReference>
<proteinExistence type="predicted"/>
<dbReference type="GO" id="GO:0000976">
    <property type="term" value="F:transcription cis-regulatory region binding"/>
    <property type="evidence" value="ECO:0007669"/>
    <property type="project" value="TreeGrafter"/>
</dbReference>
<feature type="region of interest" description="Disordered" evidence="8">
    <location>
        <begin position="857"/>
        <end position="891"/>
    </location>
</feature>
<dbReference type="SUPFAM" id="SSF47459">
    <property type="entry name" value="HLH, helix-loop-helix DNA-binding domain"/>
    <property type="match status" value="1"/>
</dbReference>
<evidence type="ECO:0000256" key="7">
    <source>
        <dbReference type="ARBA" id="ARBA00023242"/>
    </source>
</evidence>
<dbReference type="GO" id="GO:0005634">
    <property type="term" value="C:nucleus"/>
    <property type="evidence" value="ECO:0007669"/>
    <property type="project" value="UniProtKB-SubCell"/>
</dbReference>
<accession>A0A667WN93</accession>
<name>A0A667WN93_9TELE</name>
<evidence type="ECO:0000259" key="9">
    <source>
        <dbReference type="PROSITE" id="PS50888"/>
    </source>
</evidence>
<dbReference type="InterPro" id="IPR011598">
    <property type="entry name" value="bHLH_dom"/>
</dbReference>
<dbReference type="InterPro" id="IPR035965">
    <property type="entry name" value="PAS-like_dom_sf"/>
</dbReference>
<feature type="compositionally biased region" description="Polar residues" evidence="8">
    <location>
        <begin position="864"/>
        <end position="874"/>
    </location>
</feature>
<evidence type="ECO:0000256" key="2">
    <source>
        <dbReference type="ARBA" id="ARBA00022737"/>
    </source>
</evidence>
<dbReference type="Ensembl" id="ENSMMDT00005007039.1">
    <property type="protein sequence ID" value="ENSMMDP00005006860.1"/>
    <property type="gene ID" value="ENSMMDG00005002937.1"/>
</dbReference>
<dbReference type="PANTHER" id="PTHR10649:SF18">
    <property type="entry name" value="ARYL HYDROCARBON RECEPTOR 1 BETA"/>
    <property type="match status" value="1"/>
</dbReference>
<comment type="subcellular location">
    <subcellularLocation>
        <location evidence="1">Nucleus</location>
    </subcellularLocation>
</comment>
<dbReference type="SMART" id="SM00353">
    <property type="entry name" value="HLH"/>
    <property type="match status" value="1"/>
</dbReference>
<dbReference type="Gene3D" id="3.30.450.20">
    <property type="entry name" value="PAS domain"/>
    <property type="match status" value="2"/>
</dbReference>
<dbReference type="SUPFAM" id="SSF55785">
    <property type="entry name" value="PYP-like sensor domain (PAS domain)"/>
    <property type="match status" value="1"/>
</dbReference>
<organism evidence="10 11">
    <name type="scientific">Myripristis murdjan</name>
    <name type="common">pinecone soldierfish</name>
    <dbReference type="NCBI Taxonomy" id="586833"/>
    <lineage>
        <taxon>Eukaryota</taxon>
        <taxon>Metazoa</taxon>
        <taxon>Chordata</taxon>
        <taxon>Craniata</taxon>
        <taxon>Vertebrata</taxon>
        <taxon>Euteleostomi</taxon>
        <taxon>Actinopterygii</taxon>
        <taxon>Neopterygii</taxon>
        <taxon>Teleostei</taxon>
        <taxon>Neoteleostei</taxon>
        <taxon>Acanthomorphata</taxon>
        <taxon>Holocentriformes</taxon>
        <taxon>Holocentridae</taxon>
        <taxon>Myripristis</taxon>
    </lineage>
</organism>
<reference evidence="10" key="2">
    <citation type="submission" date="2025-08" db="UniProtKB">
        <authorList>
            <consortium name="Ensembl"/>
        </authorList>
    </citation>
    <scope>IDENTIFICATION</scope>
</reference>
<dbReference type="SMART" id="SM00086">
    <property type="entry name" value="PAC"/>
    <property type="match status" value="1"/>
</dbReference>
<dbReference type="InterPro" id="IPR000014">
    <property type="entry name" value="PAS"/>
</dbReference>
<feature type="compositionally biased region" description="Basic residues" evidence="8">
    <location>
        <begin position="877"/>
        <end position="886"/>
    </location>
</feature>
<dbReference type="InterPro" id="IPR013655">
    <property type="entry name" value="PAS_fold_3"/>
</dbReference>
<evidence type="ECO:0000256" key="4">
    <source>
        <dbReference type="ARBA" id="ARBA00023125"/>
    </source>
</evidence>
<evidence type="ECO:0000256" key="8">
    <source>
        <dbReference type="SAM" id="MobiDB-lite"/>
    </source>
</evidence>
<keyword evidence="5" id="KW-0010">Activator</keyword>
<keyword evidence="4" id="KW-0238">DNA-binding</keyword>
<keyword evidence="6" id="KW-0804">Transcription</keyword>
<dbReference type="Pfam" id="PF08447">
    <property type="entry name" value="PAS_3"/>
    <property type="match status" value="1"/>
</dbReference>
<dbReference type="Proteomes" id="UP000472263">
    <property type="component" value="Chromosome 2"/>
</dbReference>
<evidence type="ECO:0000256" key="5">
    <source>
        <dbReference type="ARBA" id="ARBA00023159"/>
    </source>
</evidence>
<evidence type="ECO:0000256" key="6">
    <source>
        <dbReference type="ARBA" id="ARBA00023163"/>
    </source>
</evidence>
<keyword evidence="7" id="KW-0539">Nucleus</keyword>
<feature type="domain" description="BHLH" evidence="9">
    <location>
        <begin position="14"/>
        <end position="67"/>
    </location>
</feature>
<evidence type="ECO:0000256" key="3">
    <source>
        <dbReference type="ARBA" id="ARBA00023015"/>
    </source>
</evidence>
<dbReference type="FunFam" id="3.30.450.20:FF:000019">
    <property type="entry name" value="Aryl hydrocarbon receptor 1"/>
    <property type="match status" value="1"/>
</dbReference>
<dbReference type="Gene3D" id="4.10.280.10">
    <property type="entry name" value="Helix-loop-helix DNA-binding domain"/>
    <property type="match status" value="1"/>
</dbReference>
<protein>
    <submittedName>
        <fullName evidence="10">Aryl hydrocarbon receptor 1b</fullName>
    </submittedName>
</protein>
<evidence type="ECO:0000313" key="11">
    <source>
        <dbReference type="Proteomes" id="UP000472263"/>
    </source>
</evidence>
<feature type="region of interest" description="Disordered" evidence="8">
    <location>
        <begin position="558"/>
        <end position="601"/>
    </location>
</feature>
<evidence type="ECO:0000256" key="1">
    <source>
        <dbReference type="ARBA" id="ARBA00004123"/>
    </source>
</evidence>
<reference evidence="10" key="1">
    <citation type="submission" date="2019-06" db="EMBL/GenBank/DDBJ databases">
        <authorList>
            <consortium name="Wellcome Sanger Institute Data Sharing"/>
        </authorList>
    </citation>
    <scope>NUCLEOTIDE SEQUENCE [LARGE SCALE GENOMIC DNA]</scope>
</reference>